<feature type="transmembrane region" description="Helical" evidence="2">
    <location>
        <begin position="117"/>
        <end position="132"/>
    </location>
</feature>
<keyword evidence="1" id="KW-0238">DNA-binding</keyword>
<evidence type="ECO:0000259" key="3">
    <source>
        <dbReference type="PROSITE" id="PS50943"/>
    </source>
</evidence>
<dbReference type="InterPro" id="IPR010982">
    <property type="entry name" value="Lambda_DNA-bd_dom_sf"/>
</dbReference>
<dbReference type="Proteomes" id="UP000628736">
    <property type="component" value="Unassembled WGS sequence"/>
</dbReference>
<dbReference type="SUPFAM" id="SSF47413">
    <property type="entry name" value="lambda repressor-like DNA-binding domains"/>
    <property type="match status" value="1"/>
</dbReference>
<dbReference type="Gene3D" id="1.10.260.40">
    <property type="entry name" value="lambda repressor-like DNA-binding domains"/>
    <property type="match status" value="1"/>
</dbReference>
<feature type="transmembrane region" description="Helical" evidence="2">
    <location>
        <begin position="170"/>
        <end position="189"/>
    </location>
</feature>
<evidence type="ECO:0000313" key="4">
    <source>
        <dbReference type="EMBL" id="MBC5722745.1"/>
    </source>
</evidence>
<keyword evidence="5" id="KW-1185">Reference proteome</keyword>
<feature type="transmembrane region" description="Helical" evidence="2">
    <location>
        <begin position="139"/>
        <end position="164"/>
    </location>
</feature>
<dbReference type="SMART" id="SM00530">
    <property type="entry name" value="HTH_XRE"/>
    <property type="match status" value="1"/>
</dbReference>
<dbReference type="PROSITE" id="PS50943">
    <property type="entry name" value="HTH_CROC1"/>
    <property type="match status" value="1"/>
</dbReference>
<dbReference type="RefSeq" id="WP_186852770.1">
    <property type="nucleotide sequence ID" value="NZ_JACOPO010000004.1"/>
</dbReference>
<evidence type="ECO:0000256" key="1">
    <source>
        <dbReference type="ARBA" id="ARBA00023125"/>
    </source>
</evidence>
<dbReference type="GO" id="GO:0003677">
    <property type="term" value="F:DNA binding"/>
    <property type="evidence" value="ECO:0007669"/>
    <property type="project" value="UniProtKB-KW"/>
</dbReference>
<dbReference type="PANTHER" id="PTHR46558">
    <property type="entry name" value="TRACRIPTIONAL REGULATORY PROTEIN-RELATED-RELATED"/>
    <property type="match status" value="1"/>
</dbReference>
<dbReference type="CDD" id="cd00093">
    <property type="entry name" value="HTH_XRE"/>
    <property type="match status" value="1"/>
</dbReference>
<sequence length="199" mass="22375">MTLGERICAQRTAHHLSQTDLADALGVSRQSVSKWETDASVPDLDKLVKMCELFETSLDQLVRGAEPTADLSQPTVVIQRENSRRDVRTIIGLILIVFGLLCFMLVFFLKGWGLDDALVYSVPFWVWGWLTLRCKKHPVLACFWGTWGMYTGLLAFFLVGYGLSNPAVNLFIPPNLLMLSLLSAATAWIRKQGVDERKE</sequence>
<dbReference type="EMBL" id="JACOPO010000004">
    <property type="protein sequence ID" value="MBC5722745.1"/>
    <property type="molecule type" value="Genomic_DNA"/>
</dbReference>
<gene>
    <name evidence="4" type="ORF">H8S11_07970</name>
</gene>
<dbReference type="PANTHER" id="PTHR46558:SF4">
    <property type="entry name" value="DNA-BIDING PHAGE PROTEIN"/>
    <property type="match status" value="1"/>
</dbReference>
<feature type="transmembrane region" description="Helical" evidence="2">
    <location>
        <begin position="90"/>
        <end position="111"/>
    </location>
</feature>
<proteinExistence type="predicted"/>
<reference evidence="4" key="1">
    <citation type="submission" date="2020-08" db="EMBL/GenBank/DDBJ databases">
        <title>Genome public.</title>
        <authorList>
            <person name="Liu C."/>
            <person name="Sun Q."/>
        </authorList>
    </citation>
    <scope>NUCLEOTIDE SEQUENCE</scope>
    <source>
        <strain evidence="4">NSJ-23</strain>
    </source>
</reference>
<dbReference type="AlphaFoldDB" id="A0A8J6J928"/>
<evidence type="ECO:0000313" key="5">
    <source>
        <dbReference type="Proteomes" id="UP000628736"/>
    </source>
</evidence>
<keyword evidence="2" id="KW-1133">Transmembrane helix</keyword>
<feature type="domain" description="HTH cro/C1-type" evidence="3">
    <location>
        <begin position="11"/>
        <end position="61"/>
    </location>
</feature>
<dbReference type="InterPro" id="IPR001387">
    <property type="entry name" value="Cro/C1-type_HTH"/>
</dbReference>
<dbReference type="Pfam" id="PF01381">
    <property type="entry name" value="HTH_3"/>
    <property type="match status" value="1"/>
</dbReference>
<comment type="caution">
    <text evidence="4">The sequence shown here is derived from an EMBL/GenBank/DDBJ whole genome shotgun (WGS) entry which is preliminary data.</text>
</comment>
<keyword evidence="2" id="KW-0812">Transmembrane</keyword>
<evidence type="ECO:0000256" key="2">
    <source>
        <dbReference type="SAM" id="Phobius"/>
    </source>
</evidence>
<accession>A0A8J6J928</accession>
<keyword evidence="2" id="KW-0472">Membrane</keyword>
<protein>
    <submittedName>
        <fullName evidence="4">Helix-turn-helix transcriptional regulator</fullName>
    </submittedName>
</protein>
<name>A0A8J6J928_9FIRM</name>
<organism evidence="4 5">
    <name type="scientific">Flintibacter hominis</name>
    <dbReference type="NCBI Taxonomy" id="2763048"/>
    <lineage>
        <taxon>Bacteria</taxon>
        <taxon>Bacillati</taxon>
        <taxon>Bacillota</taxon>
        <taxon>Clostridia</taxon>
        <taxon>Eubacteriales</taxon>
        <taxon>Flintibacter</taxon>
    </lineage>
</organism>